<dbReference type="AlphaFoldDB" id="A0AAV7LS35"/>
<comment type="caution">
    <text evidence="1">The sequence shown here is derived from an EMBL/GenBank/DDBJ whole genome shotgun (WGS) entry which is preliminary data.</text>
</comment>
<evidence type="ECO:0000313" key="2">
    <source>
        <dbReference type="Proteomes" id="UP001066276"/>
    </source>
</evidence>
<sequence length="193" mass="21547">MDTQSYTEESVYFVYSTYRALIFDVTESLDAHWFPFLSTVGRTLLSSLFCIERLLRGRAGLTDSSSRPIIHITLHLLRFEGSDLWTAPPPVRRALIRGPGASLKLPQPQTDAEKTWKQLAPRGRRLPSESGLPPVLETGIFKHSPSRASGVCAPLDEQREPCVYAGQTDTASSVFLQARQTPQVVCLYRPDTL</sequence>
<accession>A0AAV7LS35</accession>
<proteinExistence type="predicted"/>
<protein>
    <submittedName>
        <fullName evidence="1">Uncharacterized protein</fullName>
    </submittedName>
</protein>
<dbReference type="EMBL" id="JANPWB010000015">
    <property type="protein sequence ID" value="KAJ1093922.1"/>
    <property type="molecule type" value="Genomic_DNA"/>
</dbReference>
<keyword evidence="2" id="KW-1185">Reference proteome</keyword>
<dbReference type="Proteomes" id="UP001066276">
    <property type="component" value="Chromosome 11"/>
</dbReference>
<organism evidence="1 2">
    <name type="scientific">Pleurodeles waltl</name>
    <name type="common">Iberian ribbed newt</name>
    <dbReference type="NCBI Taxonomy" id="8319"/>
    <lineage>
        <taxon>Eukaryota</taxon>
        <taxon>Metazoa</taxon>
        <taxon>Chordata</taxon>
        <taxon>Craniata</taxon>
        <taxon>Vertebrata</taxon>
        <taxon>Euteleostomi</taxon>
        <taxon>Amphibia</taxon>
        <taxon>Batrachia</taxon>
        <taxon>Caudata</taxon>
        <taxon>Salamandroidea</taxon>
        <taxon>Salamandridae</taxon>
        <taxon>Pleurodelinae</taxon>
        <taxon>Pleurodeles</taxon>
    </lineage>
</organism>
<evidence type="ECO:0000313" key="1">
    <source>
        <dbReference type="EMBL" id="KAJ1093922.1"/>
    </source>
</evidence>
<name>A0AAV7LS35_PLEWA</name>
<reference evidence="1" key="1">
    <citation type="journal article" date="2022" name="bioRxiv">
        <title>Sequencing and chromosome-scale assembly of the giantPleurodeles waltlgenome.</title>
        <authorList>
            <person name="Brown T."/>
            <person name="Elewa A."/>
            <person name="Iarovenko S."/>
            <person name="Subramanian E."/>
            <person name="Araus A.J."/>
            <person name="Petzold A."/>
            <person name="Susuki M."/>
            <person name="Suzuki K.-i.T."/>
            <person name="Hayashi T."/>
            <person name="Toyoda A."/>
            <person name="Oliveira C."/>
            <person name="Osipova E."/>
            <person name="Leigh N.D."/>
            <person name="Simon A."/>
            <person name="Yun M.H."/>
        </authorList>
    </citation>
    <scope>NUCLEOTIDE SEQUENCE</scope>
    <source>
        <strain evidence="1">20211129_DDA</strain>
        <tissue evidence="1">Liver</tissue>
    </source>
</reference>
<gene>
    <name evidence="1" type="ORF">NDU88_007010</name>
</gene>